<dbReference type="Gene3D" id="1.20.1280.50">
    <property type="match status" value="1"/>
</dbReference>
<accession>A0AAD8VM46</accession>
<evidence type="ECO:0000259" key="1">
    <source>
        <dbReference type="PROSITE" id="PS50181"/>
    </source>
</evidence>
<dbReference type="Pfam" id="PF00646">
    <property type="entry name" value="F-box"/>
    <property type="match status" value="1"/>
</dbReference>
<dbReference type="SUPFAM" id="SSF52047">
    <property type="entry name" value="RNI-like"/>
    <property type="match status" value="1"/>
</dbReference>
<organism evidence="2 3">
    <name type="scientific">Lolium multiflorum</name>
    <name type="common">Italian ryegrass</name>
    <name type="synonym">Lolium perenne subsp. multiflorum</name>
    <dbReference type="NCBI Taxonomy" id="4521"/>
    <lineage>
        <taxon>Eukaryota</taxon>
        <taxon>Viridiplantae</taxon>
        <taxon>Streptophyta</taxon>
        <taxon>Embryophyta</taxon>
        <taxon>Tracheophyta</taxon>
        <taxon>Spermatophyta</taxon>
        <taxon>Magnoliopsida</taxon>
        <taxon>Liliopsida</taxon>
        <taxon>Poales</taxon>
        <taxon>Poaceae</taxon>
        <taxon>BOP clade</taxon>
        <taxon>Pooideae</taxon>
        <taxon>Poodae</taxon>
        <taxon>Poeae</taxon>
        <taxon>Poeae Chloroplast Group 2 (Poeae type)</taxon>
        <taxon>Loliodinae</taxon>
        <taxon>Loliinae</taxon>
        <taxon>Lolium</taxon>
    </lineage>
</organism>
<proteinExistence type="predicted"/>
<dbReference type="InterPro" id="IPR036047">
    <property type="entry name" value="F-box-like_dom_sf"/>
</dbReference>
<dbReference type="InterPro" id="IPR001810">
    <property type="entry name" value="F-box_dom"/>
</dbReference>
<feature type="domain" description="F-box" evidence="1">
    <location>
        <begin position="19"/>
        <end position="69"/>
    </location>
</feature>
<dbReference type="InterPro" id="IPR053197">
    <property type="entry name" value="F-box_SCFL_complex_component"/>
</dbReference>
<name>A0AAD8VM46_LOLMU</name>
<evidence type="ECO:0000313" key="2">
    <source>
        <dbReference type="EMBL" id="KAK1610416.1"/>
    </source>
</evidence>
<dbReference type="InterPro" id="IPR032675">
    <property type="entry name" value="LRR_dom_sf"/>
</dbReference>
<dbReference type="PANTHER" id="PTHR34223:SF26">
    <property type="entry name" value="OS02G0188900 PROTEIN"/>
    <property type="match status" value="1"/>
</dbReference>
<evidence type="ECO:0000313" key="3">
    <source>
        <dbReference type="Proteomes" id="UP001231189"/>
    </source>
</evidence>
<dbReference type="SUPFAM" id="SSF81383">
    <property type="entry name" value="F-box domain"/>
    <property type="match status" value="1"/>
</dbReference>
<dbReference type="PANTHER" id="PTHR34223">
    <property type="entry name" value="OS11G0201299 PROTEIN"/>
    <property type="match status" value="1"/>
</dbReference>
<gene>
    <name evidence="2" type="ORF">QYE76_034089</name>
</gene>
<dbReference type="PROSITE" id="PS50181">
    <property type="entry name" value="FBOX"/>
    <property type="match status" value="1"/>
</dbReference>
<comment type="caution">
    <text evidence="2">The sequence shown here is derived from an EMBL/GenBank/DDBJ whole genome shotgun (WGS) entry which is preliminary data.</text>
</comment>
<dbReference type="AlphaFoldDB" id="A0AAD8VM46"/>
<dbReference type="Gene3D" id="3.80.10.10">
    <property type="entry name" value="Ribonuclease Inhibitor"/>
    <property type="match status" value="1"/>
</dbReference>
<reference evidence="2" key="1">
    <citation type="submission" date="2023-07" db="EMBL/GenBank/DDBJ databases">
        <title>A chromosome-level genome assembly of Lolium multiflorum.</title>
        <authorList>
            <person name="Chen Y."/>
            <person name="Copetti D."/>
            <person name="Kolliker R."/>
            <person name="Studer B."/>
        </authorList>
    </citation>
    <scope>NUCLEOTIDE SEQUENCE</scope>
    <source>
        <strain evidence="2">02402/16</strain>
        <tissue evidence="2">Leaf</tissue>
    </source>
</reference>
<protein>
    <recommendedName>
        <fullName evidence="1">F-box domain-containing protein</fullName>
    </recommendedName>
</protein>
<sequence length="403" mass="45582">MAEPSDNRRMVRARVPRAPGRIGALPDDVLRRIMSQLSSREAVHTCLLARRWRNLWREVPIINATFEDFEDSAAAHDRIEREAMFKKFVTRFLLLRNRVGLDEFRLDYSLAGGTEDLNASSADANLWIYNALQWNAWAVKVLSREHQLELDPAVFTSSFLRRLHISSARLVPGFFDQLQLGCPALEYLFLSVCLIMDHEIFSNTVKVLILAEEVMFSCDHDDPVSISAASAISVTIECDLSVARLPTLKNMESLETASVLLCGHVTACDADGIRQFLGGLSHVPSLDFRYMDGKLTMEKNKRWCPTFSNLINLTVDTSCVRADFYALIVFLQNSPSLKKLTLKLDQACVYVISGELEDRSFTCEQLEIVEIICSETNELLPRVTQFLRDSGIGADQMRITHKN</sequence>
<dbReference type="Proteomes" id="UP001231189">
    <property type="component" value="Unassembled WGS sequence"/>
</dbReference>
<dbReference type="EMBL" id="JAUUTY010000007">
    <property type="protein sequence ID" value="KAK1610416.1"/>
    <property type="molecule type" value="Genomic_DNA"/>
</dbReference>
<keyword evidence="3" id="KW-1185">Reference proteome</keyword>